<dbReference type="InterPro" id="IPR029063">
    <property type="entry name" value="SAM-dependent_MTases_sf"/>
</dbReference>
<organism evidence="3 4">
    <name type="scientific">Rhodococcus rhodochrous KG-21</name>
    <dbReference type="NCBI Taxonomy" id="1441923"/>
    <lineage>
        <taxon>Bacteria</taxon>
        <taxon>Bacillati</taxon>
        <taxon>Actinomycetota</taxon>
        <taxon>Actinomycetes</taxon>
        <taxon>Mycobacteriales</taxon>
        <taxon>Nocardiaceae</taxon>
        <taxon>Rhodococcus</taxon>
    </lineage>
</organism>
<dbReference type="Proteomes" id="UP000037712">
    <property type="component" value="Unassembled WGS sequence"/>
</dbReference>
<dbReference type="Pfam" id="PF08421">
    <property type="entry name" value="Methyltransf_13"/>
    <property type="match status" value="1"/>
</dbReference>
<feature type="domain" description="Methyltransferase putative zinc binding" evidence="1">
    <location>
        <begin position="4"/>
        <end position="58"/>
    </location>
</feature>
<dbReference type="Pfam" id="PF08484">
    <property type="entry name" value="Methyltransf_14"/>
    <property type="match status" value="1"/>
</dbReference>
<dbReference type="InterPro" id="IPR038576">
    <property type="entry name" value="Methyltransf_Zn-bd_dom_put_sf"/>
</dbReference>
<evidence type="ECO:0000313" key="3">
    <source>
        <dbReference type="EMBL" id="KOS57097.1"/>
    </source>
</evidence>
<dbReference type="InterPro" id="IPR013691">
    <property type="entry name" value="MeTrfase_14"/>
</dbReference>
<dbReference type="EMBL" id="AZYO01000009">
    <property type="protein sequence ID" value="KOS57097.1"/>
    <property type="molecule type" value="Genomic_DNA"/>
</dbReference>
<dbReference type="PATRIC" id="fig|1441923.3.peg.1355"/>
<comment type="caution">
    <text evidence="3">The sequence shown here is derived from an EMBL/GenBank/DDBJ whole genome shotgun (WGS) entry which is preliminary data.</text>
</comment>
<dbReference type="InterPro" id="IPR013630">
    <property type="entry name" value="Methyltransf_Zn-bd_dom_put"/>
</dbReference>
<proteinExistence type="predicted"/>
<dbReference type="Gene3D" id="3.40.50.150">
    <property type="entry name" value="Vaccinia Virus protein VP39"/>
    <property type="match status" value="1"/>
</dbReference>
<reference evidence="4" key="2">
    <citation type="submission" date="2015-01" db="EMBL/GenBank/DDBJ databases">
        <title>Draft genome sequence of potential hydrocarbon metabolising strain of Rhodococcus rhodochrous.</title>
        <authorList>
            <person name="Aggarwal R.K."/>
            <person name="Dawar C."/>
        </authorList>
    </citation>
    <scope>NUCLEOTIDE SEQUENCE [LARGE SCALE GENOMIC DNA]</scope>
    <source>
        <strain evidence="4">KG-21</strain>
    </source>
</reference>
<feature type="domain" description="C-methyltransferase" evidence="2">
    <location>
        <begin position="208"/>
        <end position="348"/>
    </location>
</feature>
<reference evidence="3 4" key="1">
    <citation type="journal article" date="2015" name="Genome Announc.">
        <title>Draft Genome Sequence of Rhodococcus rhodochrous Strain KG-21, a Soil Isolate from Oil Fields of Krishna-Godavari Basin, India.</title>
        <authorList>
            <person name="Dawar C."/>
            <person name="Aggarwal R.K."/>
        </authorList>
    </citation>
    <scope>NUCLEOTIDE SEQUENCE [LARGE SCALE GENOMIC DNA]</scope>
    <source>
        <strain evidence="3 4">KG-21</strain>
    </source>
</reference>
<name>A0A0M9WPW8_RHORH</name>
<evidence type="ECO:0000259" key="1">
    <source>
        <dbReference type="Pfam" id="PF08421"/>
    </source>
</evidence>
<gene>
    <name evidence="3" type="ORF">Z051_06145</name>
</gene>
<dbReference type="Gene3D" id="3.40.50.720">
    <property type="entry name" value="NAD(P)-binding Rossmann-like Domain"/>
    <property type="match status" value="1"/>
</dbReference>
<evidence type="ECO:0000313" key="4">
    <source>
        <dbReference type="Proteomes" id="UP000037712"/>
    </source>
</evidence>
<sequence>MTTCRGCGGTDVEQVLDLGAMPAADHFPLAGTLVTPFETSHPLAMALCRDCGLAQLADDDTIPDEPRGVEPQALREQAATAVRDVADAGWLTGGTVAEFGSPHGGTWLPLLTDRGYRIVSTRRPASLVLDCFGLMHEPDQRTAFRQRARALTPDGVLLLQFHSLATIVRQRQWTALRHGHFAYYSLTALRRLLADVGLCFADTWTFDLYGGTVLVAATHARRPLSLATRRIMADEKALGVTDPVAVHTLQRAADEQAVALRTCLKAMARQGRRVYAYGAASRAVALFARAGLDHDLVAGVADASPAKQGRRMPGTDVPIISPEQLVRLRPDRVLLTLPDLLPEVRRRYPELDGRWMIPADRATPRRGTRGLRAARVTTGTGSEVQS</sequence>
<evidence type="ECO:0000259" key="2">
    <source>
        <dbReference type="Pfam" id="PF08484"/>
    </source>
</evidence>
<dbReference type="AlphaFoldDB" id="A0A0M9WPW8"/>
<dbReference type="GO" id="GO:0016740">
    <property type="term" value="F:transferase activity"/>
    <property type="evidence" value="ECO:0007669"/>
    <property type="project" value="UniProtKB-KW"/>
</dbReference>
<dbReference type="RefSeq" id="WP_054371851.1">
    <property type="nucleotide sequence ID" value="NZ_AZYO01000009.1"/>
</dbReference>
<dbReference type="Gene3D" id="6.20.50.110">
    <property type="entry name" value="Methyltransferase, zinc-binding domain"/>
    <property type="match status" value="1"/>
</dbReference>
<keyword evidence="3" id="KW-0808">Transferase</keyword>
<dbReference type="SUPFAM" id="SSF53335">
    <property type="entry name" value="S-adenosyl-L-methionine-dependent methyltransferases"/>
    <property type="match status" value="1"/>
</dbReference>
<accession>A0A0M9WPW8</accession>
<protein>
    <submittedName>
        <fullName evidence="3">Transferase</fullName>
    </submittedName>
</protein>